<dbReference type="InterPro" id="IPR043017">
    <property type="entry name" value="WIYLD_dom_sf"/>
</dbReference>
<organism evidence="3 4">
    <name type="scientific">Centaurea solstitialis</name>
    <name type="common">yellow star-thistle</name>
    <dbReference type="NCBI Taxonomy" id="347529"/>
    <lineage>
        <taxon>Eukaryota</taxon>
        <taxon>Viridiplantae</taxon>
        <taxon>Streptophyta</taxon>
        <taxon>Embryophyta</taxon>
        <taxon>Tracheophyta</taxon>
        <taxon>Spermatophyta</taxon>
        <taxon>Magnoliopsida</taxon>
        <taxon>eudicotyledons</taxon>
        <taxon>Gunneridae</taxon>
        <taxon>Pentapetalae</taxon>
        <taxon>asterids</taxon>
        <taxon>campanulids</taxon>
        <taxon>Asterales</taxon>
        <taxon>Asteraceae</taxon>
        <taxon>Carduoideae</taxon>
        <taxon>Cardueae</taxon>
        <taxon>Centaureinae</taxon>
        <taxon>Centaurea</taxon>
    </lineage>
</organism>
<evidence type="ECO:0000313" key="3">
    <source>
        <dbReference type="EMBL" id="KAJ9547920.1"/>
    </source>
</evidence>
<dbReference type="PANTHER" id="PTHR46450:SF1">
    <property type="entry name" value="INACTIVE HISTONE-LYSINE N-METHYLTRANSFERASE SUVR1-RELATED"/>
    <property type="match status" value="1"/>
</dbReference>
<name>A0AA38SSA2_9ASTR</name>
<comment type="caution">
    <text evidence="3">The sequence shown here is derived from an EMBL/GenBank/DDBJ whole genome shotgun (WGS) entry which is preliminary data.</text>
</comment>
<feature type="region of interest" description="Disordered" evidence="1">
    <location>
        <begin position="287"/>
        <end position="346"/>
    </location>
</feature>
<feature type="domain" description="WIYLD" evidence="2">
    <location>
        <begin position="6"/>
        <end position="59"/>
    </location>
</feature>
<accession>A0AA38SSA2</accession>
<gene>
    <name evidence="3" type="ORF">OSB04_020463</name>
</gene>
<evidence type="ECO:0000256" key="1">
    <source>
        <dbReference type="SAM" id="MobiDB-lite"/>
    </source>
</evidence>
<dbReference type="Gene3D" id="1.10.8.850">
    <property type="entry name" value="Histone-lysine N methyltransferase , C-terminal domain-like"/>
    <property type="match status" value="1"/>
</dbReference>
<proteinExistence type="predicted"/>
<dbReference type="Pfam" id="PF10440">
    <property type="entry name" value="WIYLD"/>
    <property type="match status" value="1"/>
</dbReference>
<dbReference type="PANTHER" id="PTHR46450">
    <property type="entry name" value="INACTIVE HISTONE-LYSINE N-METHYLTRANSFERASE SUVR1-RELATED"/>
    <property type="match status" value="1"/>
</dbReference>
<evidence type="ECO:0000313" key="4">
    <source>
        <dbReference type="Proteomes" id="UP001172457"/>
    </source>
</evidence>
<dbReference type="AlphaFoldDB" id="A0AA38SSA2"/>
<feature type="region of interest" description="Disordered" evidence="1">
    <location>
        <begin position="90"/>
        <end position="176"/>
    </location>
</feature>
<evidence type="ECO:0000259" key="2">
    <source>
        <dbReference type="Pfam" id="PF10440"/>
    </source>
</evidence>
<reference evidence="3" key="1">
    <citation type="submission" date="2023-03" db="EMBL/GenBank/DDBJ databases">
        <title>Chromosome-scale reference genome and RAD-based genetic map of yellow starthistle (Centaurea solstitialis) reveal putative structural variation and QTLs associated with invader traits.</title>
        <authorList>
            <person name="Reatini B."/>
            <person name="Cang F.A."/>
            <person name="Jiang Q."/>
            <person name="Mckibben M.T.W."/>
            <person name="Barker M.S."/>
            <person name="Rieseberg L.H."/>
            <person name="Dlugosch K.M."/>
        </authorList>
    </citation>
    <scope>NUCLEOTIDE SEQUENCE</scope>
    <source>
        <strain evidence="3">CAN-66</strain>
        <tissue evidence="3">Leaf</tissue>
    </source>
</reference>
<dbReference type="EMBL" id="JARYMX010000005">
    <property type="protein sequence ID" value="KAJ9547920.1"/>
    <property type="molecule type" value="Genomic_DNA"/>
</dbReference>
<dbReference type="Proteomes" id="UP001172457">
    <property type="component" value="Chromosome 5"/>
</dbReference>
<protein>
    <recommendedName>
        <fullName evidence="2">WIYLD domain-containing protein</fullName>
    </recommendedName>
</protein>
<keyword evidence="4" id="KW-1185">Reference proteome</keyword>
<feature type="compositionally biased region" description="Polar residues" evidence="1">
    <location>
        <begin position="212"/>
        <end position="227"/>
    </location>
</feature>
<dbReference type="InterPro" id="IPR018848">
    <property type="entry name" value="WIYLD_domain"/>
</dbReference>
<feature type="region of interest" description="Disordered" evidence="1">
    <location>
        <begin position="203"/>
        <end position="234"/>
    </location>
</feature>
<feature type="compositionally biased region" description="Polar residues" evidence="1">
    <location>
        <begin position="116"/>
        <end position="129"/>
    </location>
</feature>
<sequence length="346" mass="37592">MAPNPRVAKAFRAMKCLGIPEEKTKPVLKRLIKIYDKNWELIEEENYRALADAIFEEAEACFSCSGPSGLMEEQKKTLEQAERLIAMEEETQIQEDSERPLKRSRLRQQDGHGLASPSTINACTNSNDTLLKKPKLEAGELPSTTEPVSPLIRGRNKGKQPVLPNASGRLEGSGVSQSMDVERTHSAVADGAESDSVILSRHLKGKGKEHVSQQSAGPRENISTPDKPSSAVRFKEPKVEPGIGVVPKQKGVALVKPKDEPLADGPPCPRFEVPLAVIMPDSLANGDISSEIETESNPLREPDFVPLTSEPAENVDLSNRELVNVSEESSAKLDIASSSSGRSSLF</sequence>